<dbReference type="PANTHER" id="PTHR11461">
    <property type="entry name" value="SERINE PROTEASE INHIBITOR, SERPIN"/>
    <property type="match status" value="1"/>
</dbReference>
<dbReference type="GO" id="GO:0042583">
    <property type="term" value="C:chromaffin granule"/>
    <property type="evidence" value="ECO:0007669"/>
    <property type="project" value="UniProtKB-SubCell"/>
</dbReference>
<feature type="domain" description="Serpin" evidence="5">
    <location>
        <begin position="1"/>
        <end position="89"/>
    </location>
</feature>
<name>G1Q8A3_MYOLU</name>
<evidence type="ECO:0000313" key="6">
    <source>
        <dbReference type="Ensembl" id="ENSMLUP00000019936.1"/>
    </source>
</evidence>
<evidence type="ECO:0000256" key="4">
    <source>
        <dbReference type="ARBA" id="ARBA00023329"/>
    </source>
</evidence>
<keyword evidence="4" id="KW-0968">Cytoplasmic vesicle</keyword>
<keyword evidence="7" id="KW-1185">Reference proteome</keyword>
<dbReference type="EMBL" id="AAPE02059960">
    <property type="status" value="NOT_ANNOTATED_CDS"/>
    <property type="molecule type" value="Genomic_DNA"/>
</dbReference>
<dbReference type="Proteomes" id="UP000001074">
    <property type="component" value="Unassembled WGS sequence"/>
</dbReference>
<dbReference type="GO" id="GO:0004867">
    <property type="term" value="F:serine-type endopeptidase inhibitor activity"/>
    <property type="evidence" value="ECO:0007669"/>
    <property type="project" value="InterPro"/>
</dbReference>
<reference evidence="6 7" key="1">
    <citation type="journal article" date="2011" name="Nature">
        <title>A high-resolution map of human evolutionary constraint using 29 mammals.</title>
        <authorList>
            <person name="Lindblad-Toh K."/>
            <person name="Garber M."/>
            <person name="Zuk O."/>
            <person name="Lin M.F."/>
            <person name="Parker B.J."/>
            <person name="Washietl S."/>
            <person name="Kheradpour P."/>
            <person name="Ernst J."/>
            <person name="Jordan G."/>
            <person name="Mauceli E."/>
            <person name="Ward L.D."/>
            <person name="Lowe C.B."/>
            <person name="Holloway A.K."/>
            <person name="Clamp M."/>
            <person name="Gnerre S."/>
            <person name="Alfoldi J."/>
            <person name="Beal K."/>
            <person name="Chang J."/>
            <person name="Clawson H."/>
            <person name="Cuff J."/>
            <person name="Di Palma F."/>
            <person name="Fitzgerald S."/>
            <person name="Flicek P."/>
            <person name="Guttman M."/>
            <person name="Hubisz M.J."/>
            <person name="Jaffe D.B."/>
            <person name="Jungreis I."/>
            <person name="Kent W.J."/>
            <person name="Kostka D."/>
            <person name="Lara M."/>
            <person name="Martins A.L."/>
            <person name="Massingham T."/>
            <person name="Moltke I."/>
            <person name="Raney B.J."/>
            <person name="Rasmussen M.D."/>
            <person name="Robinson J."/>
            <person name="Stark A."/>
            <person name="Vilella A.J."/>
            <person name="Wen J."/>
            <person name="Xie X."/>
            <person name="Zody M.C."/>
            <person name="Baldwin J."/>
            <person name="Bloom T."/>
            <person name="Chin C.W."/>
            <person name="Heiman D."/>
            <person name="Nicol R."/>
            <person name="Nusbaum C."/>
            <person name="Young S."/>
            <person name="Wilkinson J."/>
            <person name="Worley K.C."/>
            <person name="Kovar C.L."/>
            <person name="Muzny D.M."/>
            <person name="Gibbs R.A."/>
            <person name="Cree A."/>
            <person name="Dihn H.H."/>
            <person name="Fowler G."/>
            <person name="Jhangiani S."/>
            <person name="Joshi V."/>
            <person name="Lee S."/>
            <person name="Lewis L.R."/>
            <person name="Nazareth L.V."/>
            <person name="Okwuonu G."/>
            <person name="Santibanez J."/>
            <person name="Warren W.C."/>
            <person name="Mardis E.R."/>
            <person name="Weinstock G.M."/>
            <person name="Wilson R.K."/>
            <person name="Delehaunty K."/>
            <person name="Dooling D."/>
            <person name="Fronik C."/>
            <person name="Fulton L."/>
            <person name="Fulton B."/>
            <person name="Graves T."/>
            <person name="Minx P."/>
            <person name="Sodergren E."/>
            <person name="Birney E."/>
            <person name="Margulies E.H."/>
            <person name="Herrero J."/>
            <person name="Green E.D."/>
            <person name="Haussler D."/>
            <person name="Siepel A."/>
            <person name="Goldman N."/>
            <person name="Pollard K.S."/>
            <person name="Pedersen J.S."/>
            <person name="Lander E.S."/>
            <person name="Kellis M."/>
        </authorList>
    </citation>
    <scope>NUCLEOTIDE SEQUENCE [LARGE SCALE GENOMIC DNA]</scope>
</reference>
<dbReference type="InParanoid" id="G1Q8A3"/>
<dbReference type="GO" id="GO:0005615">
    <property type="term" value="C:extracellular space"/>
    <property type="evidence" value="ECO:0007669"/>
    <property type="project" value="InterPro"/>
</dbReference>
<evidence type="ECO:0000256" key="1">
    <source>
        <dbReference type="ARBA" id="ARBA00004248"/>
    </source>
</evidence>
<comment type="similarity">
    <text evidence="2">Belongs to the serpin family.</text>
</comment>
<dbReference type="InterPro" id="IPR000215">
    <property type="entry name" value="Serpin_fam"/>
</dbReference>
<evidence type="ECO:0000313" key="7">
    <source>
        <dbReference type="Proteomes" id="UP000001074"/>
    </source>
</evidence>
<dbReference type="AlphaFoldDB" id="G1Q8A3"/>
<reference evidence="6" key="2">
    <citation type="submission" date="2025-08" db="UniProtKB">
        <authorList>
            <consortium name="Ensembl"/>
        </authorList>
    </citation>
    <scope>IDENTIFICATION</scope>
</reference>
<dbReference type="InterPro" id="IPR036186">
    <property type="entry name" value="Serpin_sf"/>
</dbReference>
<comment type="subcellular location">
    <subcellularLocation>
        <location evidence="1">Cytoplasmic vesicle</location>
        <location evidence="1">Secretory vesicle</location>
        <location evidence="1">Chromaffin granule</location>
    </subcellularLocation>
</comment>
<comment type="subunit">
    <text evidence="3">Homodimer.</text>
</comment>
<evidence type="ECO:0000259" key="5">
    <source>
        <dbReference type="Pfam" id="PF00079"/>
    </source>
</evidence>
<dbReference type="Gene3D" id="2.10.310.10">
    <property type="entry name" value="Serpins superfamily"/>
    <property type="match status" value="1"/>
</dbReference>
<dbReference type="SUPFAM" id="SSF56574">
    <property type="entry name" value="Serpins"/>
    <property type="match status" value="1"/>
</dbReference>
<dbReference type="Gene3D" id="3.30.497.10">
    <property type="entry name" value="Antithrombin, subunit I, domain 2"/>
    <property type="match status" value="1"/>
</dbReference>
<dbReference type="GeneTree" id="ENSGT00940000154392"/>
<dbReference type="HOGENOM" id="CLU_023330_6_2_1"/>
<dbReference type="PROSITE" id="PS00284">
    <property type="entry name" value="SERPIN"/>
    <property type="match status" value="1"/>
</dbReference>
<dbReference type="OMA" id="HENNSIF"/>
<reference evidence="6" key="3">
    <citation type="submission" date="2025-09" db="UniProtKB">
        <authorList>
            <consortium name="Ensembl"/>
        </authorList>
    </citation>
    <scope>IDENTIFICATION</scope>
</reference>
<dbReference type="Ensembl" id="ENSMLUT00000029935.1">
    <property type="protein sequence ID" value="ENSMLUP00000019936.1"/>
    <property type="gene ID" value="ENSMLUG00000028611.1"/>
</dbReference>
<dbReference type="FunFam" id="2.10.310.10:FF:000001">
    <property type="entry name" value="Serpin family A member 1"/>
    <property type="match status" value="1"/>
</dbReference>
<proteinExistence type="inferred from homology"/>
<accession>G1Q8A3</accession>
<dbReference type="Pfam" id="PF00079">
    <property type="entry name" value="Serpin"/>
    <property type="match status" value="1"/>
</dbReference>
<dbReference type="InterPro" id="IPR023795">
    <property type="entry name" value="Serpin_CS"/>
</dbReference>
<organism evidence="6 7">
    <name type="scientific">Myotis lucifugus</name>
    <name type="common">Little brown bat</name>
    <dbReference type="NCBI Taxonomy" id="59463"/>
    <lineage>
        <taxon>Eukaryota</taxon>
        <taxon>Metazoa</taxon>
        <taxon>Chordata</taxon>
        <taxon>Craniata</taxon>
        <taxon>Vertebrata</taxon>
        <taxon>Euteleostomi</taxon>
        <taxon>Mammalia</taxon>
        <taxon>Eutheria</taxon>
        <taxon>Laurasiatheria</taxon>
        <taxon>Chiroptera</taxon>
        <taxon>Yangochiroptera</taxon>
        <taxon>Vespertilionidae</taxon>
        <taxon>Myotis</taxon>
    </lineage>
</organism>
<protein>
    <recommendedName>
        <fullName evidence="5">Serpin domain-containing protein</fullName>
    </recommendedName>
</protein>
<dbReference type="STRING" id="59463.ENSMLUP00000019936"/>
<evidence type="ECO:0000256" key="3">
    <source>
        <dbReference type="ARBA" id="ARBA00011738"/>
    </source>
</evidence>
<dbReference type="eggNOG" id="KOG2392">
    <property type="taxonomic scope" value="Eukaryota"/>
</dbReference>
<dbReference type="InterPro" id="IPR042178">
    <property type="entry name" value="Serpin_sf_1"/>
</dbReference>
<dbReference type="InterPro" id="IPR023796">
    <property type="entry name" value="Serpin_dom"/>
</dbReference>
<dbReference type="PANTHER" id="PTHR11461:SF145">
    <property type="entry name" value="ALPHA-1-ANTICHYMOTRYPSIN"/>
    <property type="match status" value="1"/>
</dbReference>
<evidence type="ECO:0000256" key="2">
    <source>
        <dbReference type="ARBA" id="ARBA00009500"/>
    </source>
</evidence>
<sequence>VLPRLGMRKVFSKKADLSGITGDKNLAVSQVVHKSLMDVAETGTEAAAATGVSSARLPRASVKFNRPFLFTILSEDTQSILFCGKVANPSAA</sequence>